<dbReference type="SMART" id="SM00389">
    <property type="entry name" value="HOX"/>
    <property type="match status" value="1"/>
</dbReference>
<dbReference type="GO" id="GO:0005634">
    <property type="term" value="C:nucleus"/>
    <property type="evidence" value="ECO:0007669"/>
    <property type="project" value="UniProtKB-SubCell"/>
</dbReference>
<evidence type="ECO:0000256" key="5">
    <source>
        <dbReference type="SAM" id="MobiDB-lite"/>
    </source>
</evidence>
<keyword evidence="2 4" id="KW-0371">Homeobox</keyword>
<feature type="region of interest" description="Disordered" evidence="5">
    <location>
        <begin position="104"/>
        <end position="162"/>
    </location>
</feature>
<evidence type="ECO:0000259" key="6">
    <source>
        <dbReference type="PROSITE" id="PS50071"/>
    </source>
</evidence>
<dbReference type="GO" id="GO:0006355">
    <property type="term" value="P:regulation of DNA-templated transcription"/>
    <property type="evidence" value="ECO:0007669"/>
    <property type="project" value="InterPro"/>
</dbReference>
<keyword evidence="3 4" id="KW-0539">Nucleus</keyword>
<accession>A0A1G4J336</accession>
<comment type="subcellular location">
    <subcellularLocation>
        <location evidence="4">Nucleus</location>
    </subcellularLocation>
</comment>
<reference evidence="8" key="1">
    <citation type="submission" date="2016-03" db="EMBL/GenBank/DDBJ databases">
        <authorList>
            <person name="Devillers Hugo."/>
        </authorList>
    </citation>
    <scope>NUCLEOTIDE SEQUENCE [LARGE SCALE GENOMIC DNA]</scope>
</reference>
<feature type="compositionally biased region" description="Low complexity" evidence="5">
    <location>
        <begin position="104"/>
        <end position="160"/>
    </location>
</feature>
<dbReference type="InterPro" id="IPR009057">
    <property type="entry name" value="Homeodomain-like_sf"/>
</dbReference>
<feature type="domain" description="Homeobox" evidence="6">
    <location>
        <begin position="156"/>
        <end position="219"/>
    </location>
</feature>
<feature type="region of interest" description="Disordered" evidence="5">
    <location>
        <begin position="233"/>
        <end position="256"/>
    </location>
</feature>
<keyword evidence="1 4" id="KW-0238">DNA-binding</keyword>
<dbReference type="PANTHER" id="PTHR11850">
    <property type="entry name" value="HOMEOBOX PROTEIN TRANSCRIPTION FACTORS"/>
    <property type="match status" value="1"/>
</dbReference>
<gene>
    <name evidence="7" type="ORF">LAME_0C08460G</name>
</gene>
<protein>
    <submittedName>
        <fullName evidence="7">LAME_0C08460g1_1</fullName>
    </submittedName>
</protein>
<evidence type="ECO:0000256" key="1">
    <source>
        <dbReference type="ARBA" id="ARBA00023125"/>
    </source>
</evidence>
<feature type="DNA-binding region" description="Homeobox" evidence="4">
    <location>
        <begin position="158"/>
        <end position="220"/>
    </location>
</feature>
<dbReference type="Proteomes" id="UP000191144">
    <property type="component" value="Chromosome C"/>
</dbReference>
<evidence type="ECO:0000256" key="2">
    <source>
        <dbReference type="ARBA" id="ARBA00023155"/>
    </source>
</evidence>
<dbReference type="SUPFAM" id="SSF46689">
    <property type="entry name" value="Homeodomain-like"/>
    <property type="match status" value="1"/>
</dbReference>
<organism evidence="7 8">
    <name type="scientific">Lachancea meyersii CBS 8951</name>
    <dbReference type="NCBI Taxonomy" id="1266667"/>
    <lineage>
        <taxon>Eukaryota</taxon>
        <taxon>Fungi</taxon>
        <taxon>Dikarya</taxon>
        <taxon>Ascomycota</taxon>
        <taxon>Saccharomycotina</taxon>
        <taxon>Saccharomycetes</taxon>
        <taxon>Saccharomycetales</taxon>
        <taxon>Saccharomycetaceae</taxon>
        <taxon>Lachancea</taxon>
    </lineage>
</organism>
<evidence type="ECO:0000256" key="3">
    <source>
        <dbReference type="ARBA" id="ARBA00023242"/>
    </source>
</evidence>
<dbReference type="InterPro" id="IPR001356">
    <property type="entry name" value="HD"/>
</dbReference>
<dbReference type="Gene3D" id="1.10.10.60">
    <property type="entry name" value="Homeodomain-like"/>
    <property type="match status" value="1"/>
</dbReference>
<dbReference type="EMBL" id="LT598479">
    <property type="protein sequence ID" value="SCU84151.1"/>
    <property type="molecule type" value="Genomic_DNA"/>
</dbReference>
<dbReference type="GO" id="GO:0003677">
    <property type="term" value="F:DNA binding"/>
    <property type="evidence" value="ECO:0007669"/>
    <property type="project" value="UniProtKB-UniRule"/>
</dbReference>
<dbReference type="InterPro" id="IPR008422">
    <property type="entry name" value="KN_HD"/>
</dbReference>
<dbReference type="PROSITE" id="PS50071">
    <property type="entry name" value="HOMEOBOX_2"/>
    <property type="match status" value="1"/>
</dbReference>
<dbReference type="AlphaFoldDB" id="A0A1G4J336"/>
<dbReference type="OrthoDB" id="10056939at2759"/>
<keyword evidence="8" id="KW-1185">Reference proteome</keyword>
<dbReference type="CDD" id="cd00086">
    <property type="entry name" value="homeodomain"/>
    <property type="match status" value="1"/>
</dbReference>
<proteinExistence type="predicted"/>
<dbReference type="InterPro" id="IPR050224">
    <property type="entry name" value="TALE_homeobox"/>
</dbReference>
<sequence length="293" mass="30793">MSARCDDPRVKLPSIQNLLASLDRCDERPVTGPTIVTRPAVSPWNTHTPQPLALAESHLHSRAYNHTHTPQRLWEATPTAAAAAAAAAAVSGMSAPGMSATPAPVIPASSSSSSSSTSSTSSSSSLSSPPASSSSPVSPISPVSSAGASLPPKSSAALASRRTNLPKKTVEILNEWLVSHLNYPYPSPQEKRELLAKTGLSKVQLSNWFINVRRRKVFSDYYLMSRPLAAGGETTAATTTPTGAGNTATGATSTSSTAIAVEHDKTLPSTTVPFTRRKKLIDRLEELKRATQS</sequence>
<dbReference type="Pfam" id="PF05920">
    <property type="entry name" value="Homeobox_KN"/>
    <property type="match status" value="1"/>
</dbReference>
<evidence type="ECO:0000313" key="7">
    <source>
        <dbReference type="EMBL" id="SCU84151.1"/>
    </source>
</evidence>
<name>A0A1G4J336_9SACH</name>
<evidence type="ECO:0000256" key="4">
    <source>
        <dbReference type="PROSITE-ProRule" id="PRU00108"/>
    </source>
</evidence>
<evidence type="ECO:0000313" key="8">
    <source>
        <dbReference type="Proteomes" id="UP000191144"/>
    </source>
</evidence>